<feature type="region of interest" description="Disordered" evidence="1">
    <location>
        <begin position="360"/>
        <end position="380"/>
    </location>
</feature>
<comment type="caution">
    <text evidence="2">The sequence shown here is derived from an EMBL/GenBank/DDBJ whole genome shotgun (WGS) entry which is preliminary data.</text>
</comment>
<feature type="compositionally biased region" description="Basic and acidic residues" evidence="1">
    <location>
        <begin position="159"/>
        <end position="177"/>
    </location>
</feature>
<feature type="compositionally biased region" description="Polar residues" evidence="1">
    <location>
        <begin position="198"/>
        <end position="210"/>
    </location>
</feature>
<protein>
    <submittedName>
        <fullName evidence="2">Uncharacterized protein</fullName>
    </submittedName>
</protein>
<feature type="compositionally biased region" description="Basic and acidic residues" evidence="1">
    <location>
        <begin position="280"/>
        <end position="290"/>
    </location>
</feature>
<dbReference type="EMBL" id="JAQGDS010000002">
    <property type="protein sequence ID" value="KAJ6263836.1"/>
    <property type="molecule type" value="Genomic_DNA"/>
</dbReference>
<sequence>MPIYSHNTATRVFLELPIEELGDLGEKIRSWKAHSAFRFLEPQDPDGYYQRAAFDSHLTTSLSLMHSWIFTYRDYCEEIGTIETCLLEAISISRSEPGRENEHRLRQLRDQIQQHLDTVEDAIVHEIYLRNTHRATGGNLTRNNQPVAATGSGSRTNLWHRDGRRVRFDLRDNDDAPARTNDIISDPRNYEDIPYDDSASSLTQQLSSPVQGLEHGTGFPSGQNVPNSTAGSRLRGRRGNSLRSPNTSGDIRPATNRANSNSSIRAIWEYAASIRRPDLNEQDDYTERSDQGWGSSAIASPTDHTPHGTHFTNRIQPTNRYLVPYIMQPAAPTFVPIAPVPALPAAPVPAGIIVHESDVRNDDSDDEYTHFQRMQRWSRR</sequence>
<accession>A0AAD6J7F9</accession>
<keyword evidence="3" id="KW-1185">Reference proteome</keyword>
<feature type="region of interest" description="Disordered" evidence="1">
    <location>
        <begin position="280"/>
        <end position="312"/>
    </location>
</feature>
<feature type="compositionally biased region" description="Polar residues" evidence="1">
    <location>
        <begin position="138"/>
        <end position="157"/>
    </location>
</feature>
<name>A0AAD6J7F9_DREDA</name>
<feature type="region of interest" description="Disordered" evidence="1">
    <location>
        <begin position="136"/>
        <end position="258"/>
    </location>
</feature>
<evidence type="ECO:0000256" key="1">
    <source>
        <dbReference type="SAM" id="MobiDB-lite"/>
    </source>
</evidence>
<feature type="compositionally biased region" description="Basic and acidic residues" evidence="1">
    <location>
        <begin position="360"/>
        <end position="370"/>
    </location>
</feature>
<dbReference type="Proteomes" id="UP001221413">
    <property type="component" value="Unassembled WGS sequence"/>
</dbReference>
<organism evidence="2 3">
    <name type="scientific">Drechslerella dactyloides</name>
    <name type="common">Nematode-trapping fungus</name>
    <name type="synonym">Arthrobotrys dactyloides</name>
    <dbReference type="NCBI Taxonomy" id="74499"/>
    <lineage>
        <taxon>Eukaryota</taxon>
        <taxon>Fungi</taxon>
        <taxon>Dikarya</taxon>
        <taxon>Ascomycota</taxon>
        <taxon>Pezizomycotina</taxon>
        <taxon>Orbiliomycetes</taxon>
        <taxon>Orbiliales</taxon>
        <taxon>Orbiliaceae</taxon>
        <taxon>Drechslerella</taxon>
    </lineage>
</organism>
<evidence type="ECO:0000313" key="2">
    <source>
        <dbReference type="EMBL" id="KAJ6263836.1"/>
    </source>
</evidence>
<reference evidence="2" key="1">
    <citation type="submission" date="2023-01" db="EMBL/GenBank/DDBJ databases">
        <title>The chitinases involved in constricting ring structure development in the nematode-trapping fungus Drechslerella dactyloides.</title>
        <authorList>
            <person name="Wang R."/>
            <person name="Zhang L."/>
            <person name="Tang P."/>
            <person name="Li S."/>
            <person name="Liang L."/>
        </authorList>
    </citation>
    <scope>NUCLEOTIDE SEQUENCE</scope>
    <source>
        <strain evidence="2">YMF1.00031</strain>
    </source>
</reference>
<dbReference type="AlphaFoldDB" id="A0AAD6J7F9"/>
<gene>
    <name evidence="2" type="ORF">Dda_2408</name>
</gene>
<proteinExistence type="predicted"/>
<feature type="compositionally biased region" description="Polar residues" evidence="1">
    <location>
        <begin position="220"/>
        <end position="230"/>
    </location>
</feature>
<feature type="compositionally biased region" description="Polar residues" evidence="1">
    <location>
        <begin position="292"/>
        <end position="303"/>
    </location>
</feature>
<evidence type="ECO:0000313" key="3">
    <source>
        <dbReference type="Proteomes" id="UP001221413"/>
    </source>
</evidence>